<evidence type="ECO:0000313" key="1">
    <source>
        <dbReference type="EMBL" id="PKI66632.1"/>
    </source>
</evidence>
<protein>
    <submittedName>
        <fullName evidence="1">Uncharacterized protein</fullName>
    </submittedName>
</protein>
<dbReference type="EMBL" id="PGOL01000662">
    <property type="protein sequence ID" value="PKI66632.1"/>
    <property type="molecule type" value="Genomic_DNA"/>
</dbReference>
<comment type="caution">
    <text evidence="1">The sequence shown here is derived from an EMBL/GenBank/DDBJ whole genome shotgun (WGS) entry which is preliminary data.</text>
</comment>
<dbReference type="AlphaFoldDB" id="A0A2I0KDP7"/>
<sequence>MAHLADLEHWPPLEPPLVCELQADIWPLMEAAVSVHLLTLHTRQLKATCERFLRERSGLGEVAPTTSHLVQQCEISYIKIEKFTLYTLSEKAIPVRIDLLGSCYISHGVSISFSDISRISTLRSYAI</sequence>
<keyword evidence="2" id="KW-1185">Reference proteome</keyword>
<accession>A0A2I0KDP7</accession>
<dbReference type="Proteomes" id="UP000233551">
    <property type="component" value="Unassembled WGS sequence"/>
</dbReference>
<name>A0A2I0KDP7_PUNGR</name>
<organism evidence="1 2">
    <name type="scientific">Punica granatum</name>
    <name type="common">Pomegranate</name>
    <dbReference type="NCBI Taxonomy" id="22663"/>
    <lineage>
        <taxon>Eukaryota</taxon>
        <taxon>Viridiplantae</taxon>
        <taxon>Streptophyta</taxon>
        <taxon>Embryophyta</taxon>
        <taxon>Tracheophyta</taxon>
        <taxon>Spermatophyta</taxon>
        <taxon>Magnoliopsida</taxon>
        <taxon>eudicotyledons</taxon>
        <taxon>Gunneridae</taxon>
        <taxon>Pentapetalae</taxon>
        <taxon>rosids</taxon>
        <taxon>malvids</taxon>
        <taxon>Myrtales</taxon>
        <taxon>Lythraceae</taxon>
        <taxon>Punica</taxon>
    </lineage>
</organism>
<evidence type="ECO:0000313" key="2">
    <source>
        <dbReference type="Proteomes" id="UP000233551"/>
    </source>
</evidence>
<proteinExistence type="predicted"/>
<reference evidence="1 2" key="1">
    <citation type="submission" date="2017-11" db="EMBL/GenBank/DDBJ databases">
        <title>De-novo sequencing of pomegranate (Punica granatum L.) genome.</title>
        <authorList>
            <person name="Akparov Z."/>
            <person name="Amiraslanov A."/>
            <person name="Hajiyeva S."/>
            <person name="Abbasov M."/>
            <person name="Kaur K."/>
            <person name="Hamwieh A."/>
            <person name="Solovyev V."/>
            <person name="Salamov A."/>
            <person name="Braich B."/>
            <person name="Kosarev P."/>
            <person name="Mahmoud A."/>
            <person name="Hajiyev E."/>
            <person name="Babayeva S."/>
            <person name="Izzatullayeva V."/>
            <person name="Mammadov A."/>
            <person name="Mammadov A."/>
            <person name="Sharifova S."/>
            <person name="Ojaghi J."/>
            <person name="Eynullazada K."/>
            <person name="Bayramov B."/>
            <person name="Abdulazimova A."/>
            <person name="Shahmuradov I."/>
        </authorList>
    </citation>
    <scope>NUCLEOTIDE SEQUENCE [LARGE SCALE GENOMIC DNA]</scope>
    <source>
        <strain evidence="2">cv. AG2017</strain>
        <tissue evidence="1">Leaf</tissue>
    </source>
</reference>
<gene>
    <name evidence="1" type="ORF">CRG98_012974</name>
</gene>